<proteinExistence type="predicted"/>
<reference evidence="2 3" key="1">
    <citation type="submission" date="2019-05" db="EMBL/GenBank/DDBJ databases">
        <title>Emergence of the Ug99 lineage of the wheat stem rust pathogen through somatic hybridization.</title>
        <authorList>
            <person name="Li F."/>
            <person name="Upadhyaya N.M."/>
            <person name="Sperschneider J."/>
            <person name="Matny O."/>
            <person name="Nguyen-Phuc H."/>
            <person name="Mago R."/>
            <person name="Raley C."/>
            <person name="Miller M.E."/>
            <person name="Silverstein K.A.T."/>
            <person name="Henningsen E."/>
            <person name="Hirsch C.D."/>
            <person name="Visser B."/>
            <person name="Pretorius Z.A."/>
            <person name="Steffenson B.J."/>
            <person name="Schwessinger B."/>
            <person name="Dodds P.N."/>
            <person name="Figueroa M."/>
        </authorList>
    </citation>
    <scope>NUCLEOTIDE SEQUENCE [LARGE SCALE GENOMIC DNA]</scope>
    <source>
        <strain evidence="2">21-0</strain>
    </source>
</reference>
<dbReference type="PANTHER" id="PTHR45023">
    <property type="match status" value="1"/>
</dbReference>
<organism evidence="2 3">
    <name type="scientific">Puccinia graminis f. sp. tritici</name>
    <dbReference type="NCBI Taxonomy" id="56615"/>
    <lineage>
        <taxon>Eukaryota</taxon>
        <taxon>Fungi</taxon>
        <taxon>Dikarya</taxon>
        <taxon>Basidiomycota</taxon>
        <taxon>Pucciniomycotina</taxon>
        <taxon>Pucciniomycetes</taxon>
        <taxon>Pucciniales</taxon>
        <taxon>Pucciniaceae</taxon>
        <taxon>Puccinia</taxon>
    </lineage>
</organism>
<sequence>MANNSDEDQSSQDQTRTKRAPNFSPEEDEQLAKSWAVISQDPIQSNQQSKDKFFARIADNYNKYTPGPRIDCFFSHLN</sequence>
<evidence type="ECO:0000313" key="2">
    <source>
        <dbReference type="EMBL" id="KAA1078229.1"/>
    </source>
</evidence>
<feature type="compositionally biased region" description="Acidic residues" evidence="1">
    <location>
        <begin position="1"/>
        <end position="10"/>
    </location>
</feature>
<accession>A0A5B0MQN7</accession>
<dbReference type="EMBL" id="VSWC01000144">
    <property type="protein sequence ID" value="KAA1078229.1"/>
    <property type="molecule type" value="Genomic_DNA"/>
</dbReference>
<name>A0A5B0MQN7_PUCGR</name>
<dbReference type="Proteomes" id="UP000324748">
    <property type="component" value="Unassembled WGS sequence"/>
</dbReference>
<evidence type="ECO:0000313" key="3">
    <source>
        <dbReference type="Proteomes" id="UP000324748"/>
    </source>
</evidence>
<dbReference type="OrthoDB" id="76487at2759"/>
<evidence type="ECO:0000256" key="1">
    <source>
        <dbReference type="SAM" id="MobiDB-lite"/>
    </source>
</evidence>
<keyword evidence="3" id="KW-1185">Reference proteome</keyword>
<dbReference type="PANTHER" id="PTHR45023:SF4">
    <property type="entry name" value="GLYCINE-RICH PROTEIN-RELATED"/>
    <property type="match status" value="1"/>
</dbReference>
<comment type="caution">
    <text evidence="2">The sequence shown here is derived from an EMBL/GenBank/DDBJ whole genome shotgun (WGS) entry which is preliminary data.</text>
</comment>
<feature type="region of interest" description="Disordered" evidence="1">
    <location>
        <begin position="1"/>
        <end position="47"/>
    </location>
</feature>
<protein>
    <submittedName>
        <fullName evidence="2">Uncharacterized protein</fullName>
    </submittedName>
</protein>
<dbReference type="AlphaFoldDB" id="A0A5B0MQN7"/>
<gene>
    <name evidence="2" type="ORF">PGT21_031107</name>
</gene>